<name>A0A073J9J1_9RHOB</name>
<reference evidence="2 4" key="1">
    <citation type="submission" date="2014-01" db="EMBL/GenBank/DDBJ databases">
        <title>Sulfitobacter sp. H3 (MCCC 1A00686) Genome Sequencing.</title>
        <authorList>
            <person name="Lai Q."/>
            <person name="Hong Z."/>
        </authorList>
    </citation>
    <scope>NUCLEOTIDE SEQUENCE [LARGE SCALE GENOMIC DNA]</scope>
    <source>
        <strain evidence="2 4">H3</strain>
    </source>
</reference>
<reference evidence="3" key="2">
    <citation type="submission" date="2021-01" db="EMBL/GenBank/DDBJ databases">
        <title>Diatom-associated Roseobacters Show Island Model of Population Structure.</title>
        <authorList>
            <person name="Qu L."/>
            <person name="Feng X."/>
            <person name="Chen Y."/>
            <person name="Li L."/>
            <person name="Wang X."/>
            <person name="Hu Z."/>
            <person name="Wang H."/>
            <person name="Luo H."/>
        </authorList>
    </citation>
    <scope>NUCLEOTIDE SEQUENCE</scope>
    <source>
        <strain evidence="3">SM26-45</strain>
    </source>
</reference>
<keyword evidence="4" id="KW-1185">Reference proteome</keyword>
<dbReference type="Proteomes" id="UP000809337">
    <property type="component" value="Unassembled WGS sequence"/>
</dbReference>
<organism evidence="2 4">
    <name type="scientific">Pseudosulfitobacter pseudonitzschiae</name>
    <dbReference type="NCBI Taxonomy" id="1402135"/>
    <lineage>
        <taxon>Bacteria</taxon>
        <taxon>Pseudomonadati</taxon>
        <taxon>Pseudomonadota</taxon>
        <taxon>Alphaproteobacteria</taxon>
        <taxon>Rhodobacterales</taxon>
        <taxon>Roseobacteraceae</taxon>
        <taxon>Pseudosulfitobacter</taxon>
    </lineage>
</organism>
<evidence type="ECO:0000256" key="1">
    <source>
        <dbReference type="SAM" id="SignalP"/>
    </source>
</evidence>
<dbReference type="AlphaFoldDB" id="A0A073J9J1"/>
<protein>
    <submittedName>
        <fullName evidence="3">TAXI family TRAP transporter solute-binding subunit</fullName>
    </submittedName>
</protein>
<dbReference type="NCBIfam" id="TIGR02122">
    <property type="entry name" value="TRAP_TAXI"/>
    <property type="match status" value="1"/>
</dbReference>
<dbReference type="PANTHER" id="PTHR42941">
    <property type="entry name" value="SLL1037 PROTEIN"/>
    <property type="match status" value="1"/>
</dbReference>
<evidence type="ECO:0000313" key="3">
    <source>
        <dbReference type="EMBL" id="MBM2355697.1"/>
    </source>
</evidence>
<dbReference type="EMBL" id="JAFBWN010000009">
    <property type="protein sequence ID" value="MBM2355697.1"/>
    <property type="molecule type" value="Genomic_DNA"/>
</dbReference>
<dbReference type="Pfam" id="PF16868">
    <property type="entry name" value="NMT1_3"/>
    <property type="match status" value="1"/>
</dbReference>
<sequence>MFKRKTIGSRGAIGTAVALSALLVGGAVSAKDLTMGTTSPTSSHFTISVAMSKAIETGMEDTTVNVIETGASVDNVLRLARDEIDLGLATTDILIAARNGTGKFDGNAIADTVALYPYSASVLLIAATEASGVATLDDLDGKKFNPGIRGSAAENLTTTVLSMFDINADLVHGAVGDAVEGIKNRQIIGYSKYGAANSVDATLQELMTSTEMRLIGFSEEQEKAATQAMEGVGFTTLPAGLIAGSEEMRVPKLNVFFLTRTGVMDDDTAYDISRSIHQNMDLLVEAWPQLAEYDIAADAVATMEAGIVYHPGAARYWKEAMGN</sequence>
<dbReference type="OrthoDB" id="9776669at2"/>
<accession>A0A073J9J1</accession>
<feature type="chain" id="PRO_5041036866" evidence="1">
    <location>
        <begin position="31"/>
        <end position="323"/>
    </location>
</feature>
<dbReference type="InterPro" id="IPR011852">
    <property type="entry name" value="TRAP_TAXI"/>
</dbReference>
<evidence type="ECO:0000313" key="4">
    <source>
        <dbReference type="Proteomes" id="UP000027746"/>
    </source>
</evidence>
<dbReference type="EMBL" id="JAMD01000014">
    <property type="protein sequence ID" value="KEJ94397.1"/>
    <property type="molecule type" value="Genomic_DNA"/>
</dbReference>
<dbReference type="Gene3D" id="3.40.190.10">
    <property type="entry name" value="Periplasmic binding protein-like II"/>
    <property type="match status" value="2"/>
</dbReference>
<dbReference type="GeneID" id="68872347"/>
<dbReference type="Proteomes" id="UP000027746">
    <property type="component" value="Unassembled WGS sequence"/>
</dbReference>
<dbReference type="PANTHER" id="PTHR42941:SF1">
    <property type="entry name" value="SLL1037 PROTEIN"/>
    <property type="match status" value="1"/>
</dbReference>
<dbReference type="SUPFAM" id="SSF53850">
    <property type="entry name" value="Periplasmic binding protein-like II"/>
    <property type="match status" value="1"/>
</dbReference>
<gene>
    <name evidence="3" type="ORF">JQX14_14190</name>
    <name evidence="2" type="ORF">SUH3_06960</name>
</gene>
<keyword evidence="1" id="KW-0732">Signal</keyword>
<proteinExistence type="predicted"/>
<comment type="caution">
    <text evidence="2">The sequence shown here is derived from an EMBL/GenBank/DDBJ whole genome shotgun (WGS) entry which is preliminary data.</text>
</comment>
<evidence type="ECO:0000313" key="2">
    <source>
        <dbReference type="EMBL" id="KEJ94397.1"/>
    </source>
</evidence>
<dbReference type="RefSeq" id="WP_037929894.1">
    <property type="nucleotide sequence ID" value="NZ_CP054604.1"/>
</dbReference>
<feature type="signal peptide" evidence="1">
    <location>
        <begin position="1"/>
        <end position="30"/>
    </location>
</feature>